<sequence>MKDAPPNIELTLLTQLTHRLQAPKDVFTTQRRRNKPNVIVEQTRPPSKRTIIHECEGGQIDRNLLIKEYLLFLSRGRREWNHQLKA</sequence>
<proteinExistence type="predicted"/>
<dbReference type="EMBL" id="CAWUPB010001160">
    <property type="protein sequence ID" value="CAK7340502.1"/>
    <property type="molecule type" value="Genomic_DNA"/>
</dbReference>
<organism evidence="1 2">
    <name type="scientific">Dovyalis caffra</name>
    <dbReference type="NCBI Taxonomy" id="77055"/>
    <lineage>
        <taxon>Eukaryota</taxon>
        <taxon>Viridiplantae</taxon>
        <taxon>Streptophyta</taxon>
        <taxon>Embryophyta</taxon>
        <taxon>Tracheophyta</taxon>
        <taxon>Spermatophyta</taxon>
        <taxon>Magnoliopsida</taxon>
        <taxon>eudicotyledons</taxon>
        <taxon>Gunneridae</taxon>
        <taxon>Pentapetalae</taxon>
        <taxon>rosids</taxon>
        <taxon>fabids</taxon>
        <taxon>Malpighiales</taxon>
        <taxon>Salicaceae</taxon>
        <taxon>Flacourtieae</taxon>
        <taxon>Dovyalis</taxon>
    </lineage>
</organism>
<dbReference type="AlphaFoldDB" id="A0AAV1RYA1"/>
<accession>A0AAV1RYA1</accession>
<protein>
    <submittedName>
        <fullName evidence="1">Uncharacterized protein</fullName>
    </submittedName>
</protein>
<name>A0AAV1RYA1_9ROSI</name>
<dbReference type="Proteomes" id="UP001314170">
    <property type="component" value="Unassembled WGS sequence"/>
</dbReference>
<keyword evidence="2" id="KW-1185">Reference proteome</keyword>
<reference evidence="1 2" key="1">
    <citation type="submission" date="2024-01" db="EMBL/GenBank/DDBJ databases">
        <authorList>
            <person name="Waweru B."/>
        </authorList>
    </citation>
    <scope>NUCLEOTIDE SEQUENCE [LARGE SCALE GENOMIC DNA]</scope>
</reference>
<gene>
    <name evidence="1" type="ORF">DCAF_LOCUS15585</name>
</gene>
<comment type="caution">
    <text evidence="1">The sequence shown here is derived from an EMBL/GenBank/DDBJ whole genome shotgun (WGS) entry which is preliminary data.</text>
</comment>
<evidence type="ECO:0000313" key="1">
    <source>
        <dbReference type="EMBL" id="CAK7340502.1"/>
    </source>
</evidence>
<evidence type="ECO:0000313" key="2">
    <source>
        <dbReference type="Proteomes" id="UP001314170"/>
    </source>
</evidence>